<dbReference type="Pfam" id="PF11159">
    <property type="entry name" value="DUF2939"/>
    <property type="match status" value="1"/>
</dbReference>
<reference evidence="2" key="1">
    <citation type="journal article" date="2019" name="Int. J. Syst. Evol. Microbiol.">
        <title>The Global Catalogue of Microorganisms (GCM) 10K type strain sequencing project: providing services to taxonomists for standard genome sequencing and annotation.</title>
        <authorList>
            <consortium name="The Broad Institute Genomics Platform"/>
            <consortium name="The Broad Institute Genome Sequencing Center for Infectious Disease"/>
            <person name="Wu L."/>
            <person name="Ma J."/>
        </authorList>
    </citation>
    <scope>NUCLEOTIDE SEQUENCE [LARGE SCALE GENOMIC DNA]</scope>
    <source>
        <strain evidence="2">DFY28</strain>
    </source>
</reference>
<evidence type="ECO:0000313" key="1">
    <source>
        <dbReference type="EMBL" id="MFD1782128.1"/>
    </source>
</evidence>
<evidence type="ECO:0000313" key="2">
    <source>
        <dbReference type="Proteomes" id="UP001597237"/>
    </source>
</evidence>
<keyword evidence="2" id="KW-1185">Reference proteome</keyword>
<protein>
    <submittedName>
        <fullName evidence="1">DUF2939 domain-containing protein</fullName>
    </submittedName>
</protein>
<sequence length="181" mass="19455">MPRVSTLLALVAAFLALAFLAAPWFAFRALREAAAAQDAQALAELVDYPAVRASLKPQLSEAVAPGPPPDPWRDPIGALKRAIDPIRPAPPAVDRHLTPEGLHALTMADPGAPPAPGARPPFPALDYWGFRRVRFAVHPKGAPAREVTFTFQRRGLFTWKLTHVDLPEESTAAVARGRPAG</sequence>
<gene>
    <name evidence="1" type="ORF">ACFSC0_01885</name>
</gene>
<dbReference type="RefSeq" id="WP_377281044.1">
    <property type="nucleotide sequence ID" value="NZ_JBHRSI010000003.1"/>
</dbReference>
<dbReference type="InterPro" id="IPR021330">
    <property type="entry name" value="DUF2939"/>
</dbReference>
<accession>A0ABW4MX63</accession>
<dbReference type="Proteomes" id="UP001597237">
    <property type="component" value="Unassembled WGS sequence"/>
</dbReference>
<organism evidence="1 2">
    <name type="scientific">Phenylobacterium terrae</name>
    <dbReference type="NCBI Taxonomy" id="2665495"/>
    <lineage>
        <taxon>Bacteria</taxon>
        <taxon>Pseudomonadati</taxon>
        <taxon>Pseudomonadota</taxon>
        <taxon>Alphaproteobacteria</taxon>
        <taxon>Caulobacterales</taxon>
        <taxon>Caulobacteraceae</taxon>
        <taxon>Phenylobacterium</taxon>
    </lineage>
</organism>
<dbReference type="EMBL" id="JBHUEY010000001">
    <property type="protein sequence ID" value="MFD1782128.1"/>
    <property type="molecule type" value="Genomic_DNA"/>
</dbReference>
<proteinExistence type="predicted"/>
<comment type="caution">
    <text evidence="1">The sequence shown here is derived from an EMBL/GenBank/DDBJ whole genome shotgun (WGS) entry which is preliminary data.</text>
</comment>
<name>A0ABW4MX63_9CAUL</name>